<dbReference type="Proteomes" id="UP000007844">
    <property type="component" value="Chromosome"/>
</dbReference>
<organism evidence="2 3">
    <name type="scientific">Desulfocurvibacter africanus subsp. africanus str. Walvis Bay</name>
    <dbReference type="NCBI Taxonomy" id="690850"/>
    <lineage>
        <taxon>Bacteria</taxon>
        <taxon>Pseudomonadati</taxon>
        <taxon>Thermodesulfobacteriota</taxon>
        <taxon>Desulfovibrionia</taxon>
        <taxon>Desulfovibrionales</taxon>
        <taxon>Desulfovibrionaceae</taxon>
        <taxon>Desulfocurvibacter</taxon>
    </lineage>
</organism>
<sequence>MYLKVPVHDLQIGMYVVNTGLSRSDDPNLYSVEGLITSEAEIRAIKADGYQEVIIDMDRTMVRLHASVGQSEDSSHTFPTTGIFAACGMSGQNQTSLFEELPQAEKALGEMLCFVREFTRDIRLGKQIDVIASGAIVEGVVDSVSRNSQAMLGLCKLRSFDEYTYTHSLNVSVLAVVYGKCLGLPREQLRELGLAGMFHDVGKTAVPEQILNKPGKLTHDEFEIMKTHPAKGRAMLFRIGDLSREILDGVLHHHERHNGKGYPNGLTGSQLGLFPRIIGMVDVYDALTSRRCYKLGMIPNKALSLMFGLRGEDFEAGHLDRFIKCLGIYPLGSFVRLDNGLRGFVVETVDNSPLRPKVKLFFDNAMRKITPKELDLSDYTTPAIIECLDPARFDINPADYVFTT</sequence>
<dbReference type="Pfam" id="PF11871">
    <property type="entry name" value="DUF3391"/>
    <property type="match status" value="1"/>
</dbReference>
<feature type="domain" description="HD-GYP" evidence="1">
    <location>
        <begin position="142"/>
        <end position="338"/>
    </location>
</feature>
<dbReference type="STRING" id="690850.Desaf_0602"/>
<proteinExistence type="predicted"/>
<evidence type="ECO:0000259" key="1">
    <source>
        <dbReference type="PROSITE" id="PS51832"/>
    </source>
</evidence>
<dbReference type="KEGG" id="daf:Desaf_0602"/>
<gene>
    <name evidence="2" type="ORF">Desaf_0602</name>
</gene>
<accession>F3YUK1</accession>
<dbReference type="PANTHER" id="PTHR43155:SF2">
    <property type="entry name" value="CYCLIC DI-GMP PHOSPHODIESTERASE PA4108"/>
    <property type="match status" value="1"/>
</dbReference>
<protein>
    <submittedName>
        <fullName evidence="2">Metal dependent phosphohydrolase</fullName>
    </submittedName>
</protein>
<dbReference type="EMBL" id="CP003221">
    <property type="protein sequence ID" value="EGJ48955.1"/>
    <property type="molecule type" value="Genomic_DNA"/>
</dbReference>
<dbReference type="GO" id="GO:0016787">
    <property type="term" value="F:hydrolase activity"/>
    <property type="evidence" value="ECO:0007669"/>
    <property type="project" value="UniProtKB-KW"/>
</dbReference>
<dbReference type="Pfam" id="PF13487">
    <property type="entry name" value="HD_5"/>
    <property type="match status" value="1"/>
</dbReference>
<dbReference type="PANTHER" id="PTHR43155">
    <property type="entry name" value="CYCLIC DI-GMP PHOSPHODIESTERASE PA4108-RELATED"/>
    <property type="match status" value="1"/>
</dbReference>
<keyword evidence="3" id="KW-1185">Reference proteome</keyword>
<evidence type="ECO:0000313" key="2">
    <source>
        <dbReference type="EMBL" id="EGJ48955.1"/>
    </source>
</evidence>
<dbReference type="InterPro" id="IPR003607">
    <property type="entry name" value="HD/PDEase_dom"/>
</dbReference>
<dbReference type="eggNOG" id="COG2206">
    <property type="taxonomic scope" value="Bacteria"/>
</dbReference>
<dbReference type="InterPro" id="IPR037522">
    <property type="entry name" value="HD_GYP_dom"/>
</dbReference>
<name>F3YUK1_DESAF</name>
<dbReference type="SMART" id="SM00471">
    <property type="entry name" value="HDc"/>
    <property type="match status" value="1"/>
</dbReference>
<dbReference type="InterPro" id="IPR021812">
    <property type="entry name" value="DUF3391"/>
</dbReference>
<keyword evidence="2" id="KW-0378">Hydrolase</keyword>
<dbReference type="HOGENOM" id="CLU_000445_92_1_7"/>
<dbReference type="CDD" id="cd00077">
    <property type="entry name" value="HDc"/>
    <property type="match status" value="1"/>
</dbReference>
<evidence type="ECO:0000313" key="3">
    <source>
        <dbReference type="Proteomes" id="UP000007844"/>
    </source>
</evidence>
<dbReference type="SUPFAM" id="SSF109604">
    <property type="entry name" value="HD-domain/PDEase-like"/>
    <property type="match status" value="1"/>
</dbReference>
<dbReference type="AlphaFoldDB" id="F3YUK1"/>
<dbReference type="RefSeq" id="WP_014258794.1">
    <property type="nucleotide sequence ID" value="NC_016629.1"/>
</dbReference>
<reference evidence="2 3" key="1">
    <citation type="journal article" date="2011" name="J. Bacteriol.">
        <title>Genome sequence of the mercury-methylating and pleomorphic Desulfovibrio africanus Strain Walvis Bay.</title>
        <authorList>
            <person name="Brown S.D."/>
            <person name="Wall J.D."/>
            <person name="Kucken A.M."/>
            <person name="Gilmour C.C."/>
            <person name="Podar M."/>
            <person name="Brandt C.C."/>
            <person name="Teshima H."/>
            <person name="Detter J.C."/>
            <person name="Han C.S."/>
            <person name="Land M.L."/>
            <person name="Lucas S."/>
            <person name="Han J."/>
            <person name="Pennacchio L."/>
            <person name="Nolan M."/>
            <person name="Pitluck S."/>
            <person name="Woyke T."/>
            <person name="Goodwin L."/>
            <person name="Palumbo A.V."/>
            <person name="Elias D.A."/>
        </authorList>
    </citation>
    <scope>NUCLEOTIDE SEQUENCE [LARGE SCALE GENOMIC DNA]</scope>
    <source>
        <strain evidence="2 3">Walvis Bay</strain>
    </source>
</reference>
<dbReference type="PROSITE" id="PS51832">
    <property type="entry name" value="HD_GYP"/>
    <property type="match status" value="1"/>
</dbReference>
<dbReference type="Gene3D" id="1.10.3210.10">
    <property type="entry name" value="Hypothetical protein af1432"/>
    <property type="match status" value="1"/>
</dbReference>